<dbReference type="Pfam" id="PF01042">
    <property type="entry name" value="Ribonuc_L-PSP"/>
    <property type="match status" value="1"/>
</dbReference>
<proteinExistence type="inferred from homology"/>
<dbReference type="Gene3D" id="3.30.1330.40">
    <property type="entry name" value="RutC-like"/>
    <property type="match status" value="1"/>
</dbReference>
<dbReference type="InterPro" id="IPR035959">
    <property type="entry name" value="RutC-like_sf"/>
</dbReference>
<dbReference type="PANTHER" id="PTHR11803:SF59">
    <property type="entry name" value="ENDORIBONUCLEASE"/>
    <property type="match status" value="1"/>
</dbReference>
<comment type="caution">
    <text evidence="2">The sequence shown here is derived from an EMBL/GenBank/DDBJ whole genome shotgun (WGS) entry which is preliminary data.</text>
</comment>
<dbReference type="GO" id="GO:0005829">
    <property type="term" value="C:cytosol"/>
    <property type="evidence" value="ECO:0007669"/>
    <property type="project" value="TreeGrafter"/>
</dbReference>
<comment type="similarity">
    <text evidence="1">Belongs to the RutC family.</text>
</comment>
<dbReference type="PROSITE" id="PS01094">
    <property type="entry name" value="UPF0076"/>
    <property type="match status" value="1"/>
</dbReference>
<organism evidence="2 3">
    <name type="scientific">Acuticoccus mangrovi</name>
    <dbReference type="NCBI Taxonomy" id="2796142"/>
    <lineage>
        <taxon>Bacteria</taxon>
        <taxon>Pseudomonadati</taxon>
        <taxon>Pseudomonadota</taxon>
        <taxon>Alphaproteobacteria</taxon>
        <taxon>Hyphomicrobiales</taxon>
        <taxon>Amorphaceae</taxon>
        <taxon>Acuticoccus</taxon>
    </lineage>
</organism>
<accession>A0A934IS67</accession>
<reference evidence="2" key="1">
    <citation type="submission" date="2020-12" db="EMBL/GenBank/DDBJ databases">
        <title>Bacterial taxonomy.</title>
        <authorList>
            <person name="Pan X."/>
        </authorList>
    </citation>
    <scope>NUCLEOTIDE SEQUENCE</scope>
    <source>
        <strain evidence="2">B2012</strain>
    </source>
</reference>
<dbReference type="EMBL" id="JAEKJA010000010">
    <property type="protein sequence ID" value="MBJ3776694.1"/>
    <property type="molecule type" value="Genomic_DNA"/>
</dbReference>
<dbReference type="InterPro" id="IPR019897">
    <property type="entry name" value="RidA_CS"/>
</dbReference>
<evidence type="ECO:0000313" key="2">
    <source>
        <dbReference type="EMBL" id="MBJ3776694.1"/>
    </source>
</evidence>
<dbReference type="RefSeq" id="WP_198882586.1">
    <property type="nucleotide sequence ID" value="NZ_JAEKJA010000010.1"/>
</dbReference>
<gene>
    <name evidence="2" type="ORF">JCR33_13390</name>
</gene>
<dbReference type="Proteomes" id="UP000609531">
    <property type="component" value="Unassembled WGS sequence"/>
</dbReference>
<dbReference type="InterPro" id="IPR006175">
    <property type="entry name" value="YjgF/YER057c/UK114"/>
</dbReference>
<keyword evidence="3" id="KW-1185">Reference proteome</keyword>
<dbReference type="AlphaFoldDB" id="A0A934IS67"/>
<sequence>MSGEASANGRASLLTAITGRKVHVHSSGTFADQDLPFCEAVEIDGVVLLSGQMGVIPGSLRLAAGGVAAETRQMMENIGATLEAAGLGFANIVKATVFLADMTEWPAFNAIYLRYFVKPYPARSALGTSGLALGARVEMECIAVR</sequence>
<evidence type="ECO:0000256" key="1">
    <source>
        <dbReference type="ARBA" id="ARBA00010552"/>
    </source>
</evidence>
<dbReference type="FunFam" id="3.30.1330.40:FF:000001">
    <property type="entry name" value="L-PSP family endoribonuclease"/>
    <property type="match status" value="1"/>
</dbReference>
<evidence type="ECO:0000313" key="3">
    <source>
        <dbReference type="Proteomes" id="UP000609531"/>
    </source>
</evidence>
<dbReference type="GO" id="GO:0019239">
    <property type="term" value="F:deaminase activity"/>
    <property type="evidence" value="ECO:0007669"/>
    <property type="project" value="TreeGrafter"/>
</dbReference>
<protein>
    <recommendedName>
        <fullName evidence="4">Enamine deaminase RidA</fullName>
    </recommendedName>
</protein>
<name>A0A934IS67_9HYPH</name>
<dbReference type="CDD" id="cd00448">
    <property type="entry name" value="YjgF_YER057c_UK114_family"/>
    <property type="match status" value="1"/>
</dbReference>
<evidence type="ECO:0008006" key="4">
    <source>
        <dbReference type="Google" id="ProtNLM"/>
    </source>
</evidence>
<dbReference type="PANTHER" id="PTHR11803">
    <property type="entry name" value="2-IMINOBUTANOATE/2-IMINOPROPANOATE DEAMINASE RIDA"/>
    <property type="match status" value="1"/>
</dbReference>
<dbReference type="SUPFAM" id="SSF55298">
    <property type="entry name" value="YjgF-like"/>
    <property type="match status" value="1"/>
</dbReference>